<protein>
    <submittedName>
        <fullName evidence="1">Uncharacterized protein</fullName>
    </submittedName>
</protein>
<dbReference type="Proteomes" id="UP000325313">
    <property type="component" value="Unassembled WGS sequence"/>
</dbReference>
<proteinExistence type="predicted"/>
<gene>
    <name evidence="1" type="ORF">PGTUg99_015981</name>
</gene>
<dbReference type="AlphaFoldDB" id="A0A5B0SJ50"/>
<comment type="caution">
    <text evidence="1">The sequence shown here is derived from an EMBL/GenBank/DDBJ whole genome shotgun (WGS) entry which is preliminary data.</text>
</comment>
<dbReference type="EMBL" id="VDEP01000004">
    <property type="protein sequence ID" value="KAA1137971.1"/>
    <property type="molecule type" value="Genomic_DNA"/>
</dbReference>
<evidence type="ECO:0000313" key="1">
    <source>
        <dbReference type="EMBL" id="KAA1137971.1"/>
    </source>
</evidence>
<organism evidence="1 2">
    <name type="scientific">Puccinia graminis f. sp. tritici</name>
    <dbReference type="NCBI Taxonomy" id="56615"/>
    <lineage>
        <taxon>Eukaryota</taxon>
        <taxon>Fungi</taxon>
        <taxon>Dikarya</taxon>
        <taxon>Basidiomycota</taxon>
        <taxon>Pucciniomycotina</taxon>
        <taxon>Pucciniomycetes</taxon>
        <taxon>Pucciniales</taxon>
        <taxon>Pucciniaceae</taxon>
        <taxon>Puccinia</taxon>
    </lineage>
</organism>
<evidence type="ECO:0000313" key="2">
    <source>
        <dbReference type="Proteomes" id="UP000325313"/>
    </source>
</evidence>
<name>A0A5B0SJ50_PUCGR</name>
<reference evidence="1 2" key="1">
    <citation type="submission" date="2019-05" db="EMBL/GenBank/DDBJ databases">
        <title>Emergence of the Ug99 lineage of the wheat stem rust pathogen through somatic hybridization.</title>
        <authorList>
            <person name="Li F."/>
            <person name="Upadhyaya N.M."/>
            <person name="Sperschneider J."/>
            <person name="Matny O."/>
            <person name="Nguyen-Phuc H."/>
            <person name="Mago R."/>
            <person name="Raley C."/>
            <person name="Miller M.E."/>
            <person name="Silverstein K.A.T."/>
            <person name="Henningsen E."/>
            <person name="Hirsch C.D."/>
            <person name="Visser B."/>
            <person name="Pretorius Z.A."/>
            <person name="Steffenson B.J."/>
            <person name="Schwessinger B."/>
            <person name="Dodds P.N."/>
            <person name="Figueroa M."/>
        </authorList>
    </citation>
    <scope>NUCLEOTIDE SEQUENCE [LARGE SCALE GENOMIC DNA]</scope>
    <source>
        <strain evidence="1 2">Ug99</strain>
    </source>
</reference>
<accession>A0A5B0SJ50</accession>
<sequence length="114" mass="12706">MPSPVHPAALLGAPWEAKTRSDRMHHSGSLTLHQLALAFLHVSTTTTCRRPGFDLEPYSSTNIANFLNSRKNQRNSCALGLLLGTIRFSWNKQYPLSSTLLIHKSRSLQSFSSK</sequence>